<sequence>MTRMRPAAVAGAFYPAQAAILNKDLQHYLHEAGTRLPSGQEASSWPKALIVPHAGYVYSGLIAASAYRLLARGRGKIQRVVILGPAHRVPFRGIALPGADAFQTPLGALPVDRAGVAAIAHLPQVLELPIAHAQEHALEVQLPFLQEVLGQVSILPLVVGEASPREVAEVLDALWGGPETAILISSDLSHYHPYAEARSIDNATVQQILRLDGTPIHHEQACGATPINGLLQAAHRHHLQPRLLDLRNSGDTAGSRDAVVGYAAFAFFTEPTTP</sequence>
<dbReference type="NCBIfam" id="TIGR04336">
    <property type="entry name" value="AmmeMemoSam_B"/>
    <property type="match status" value="1"/>
</dbReference>
<comment type="caution">
    <text evidence="3">The sequence shown here is derived from an EMBL/GenBank/DDBJ whole genome shotgun (WGS) entry which is preliminary data.</text>
</comment>
<name>A0A257SJ14_9PROT</name>
<accession>A0A257SJ14</accession>
<dbReference type="PANTHER" id="PTHR11060:SF0">
    <property type="entry name" value="PROTEIN MEMO1"/>
    <property type="match status" value="1"/>
</dbReference>
<comment type="similarity">
    <text evidence="1 2">Belongs to the MEMO1 family.</text>
</comment>
<dbReference type="EMBL" id="NCBC01000746">
    <property type="protein sequence ID" value="OYV73127.1"/>
    <property type="molecule type" value="Genomic_DNA"/>
</dbReference>
<dbReference type="Pfam" id="PF01875">
    <property type="entry name" value="Memo"/>
    <property type="match status" value="1"/>
</dbReference>
<dbReference type="HAMAP" id="MF_00055">
    <property type="entry name" value="MEMO1"/>
    <property type="match status" value="1"/>
</dbReference>
<evidence type="ECO:0000256" key="2">
    <source>
        <dbReference type="HAMAP-Rule" id="MF_00055"/>
    </source>
</evidence>
<dbReference type="Gene3D" id="3.40.830.10">
    <property type="entry name" value="LigB-like"/>
    <property type="match status" value="1"/>
</dbReference>
<dbReference type="Proteomes" id="UP000216779">
    <property type="component" value="Unassembled WGS sequence"/>
</dbReference>
<dbReference type="AlphaFoldDB" id="A0A257SJ14"/>
<organism evidence="3 4">
    <name type="scientific">Acidithiobacillus ferrivorans</name>
    <dbReference type="NCBI Taxonomy" id="160808"/>
    <lineage>
        <taxon>Bacteria</taxon>
        <taxon>Pseudomonadati</taxon>
        <taxon>Pseudomonadota</taxon>
        <taxon>Acidithiobacillia</taxon>
        <taxon>Acidithiobacillales</taxon>
        <taxon>Acidithiobacillaceae</taxon>
        <taxon>Acidithiobacillus</taxon>
    </lineage>
</organism>
<dbReference type="PANTHER" id="PTHR11060">
    <property type="entry name" value="PROTEIN MEMO1"/>
    <property type="match status" value="1"/>
</dbReference>
<evidence type="ECO:0000313" key="4">
    <source>
        <dbReference type="Proteomes" id="UP000216779"/>
    </source>
</evidence>
<dbReference type="InterPro" id="IPR002737">
    <property type="entry name" value="MEMO1_fam"/>
</dbReference>
<gene>
    <name evidence="3" type="ORF">B7Z70_13765</name>
</gene>
<evidence type="ECO:0000313" key="3">
    <source>
        <dbReference type="EMBL" id="OYV73127.1"/>
    </source>
</evidence>
<dbReference type="CDD" id="cd07361">
    <property type="entry name" value="MEMO_like"/>
    <property type="match status" value="1"/>
</dbReference>
<reference evidence="3 4" key="1">
    <citation type="submission" date="2017-03" db="EMBL/GenBank/DDBJ databases">
        <title>Lifting the veil on microbial sulfur biogeochemistry in mining wastewaters.</title>
        <authorList>
            <person name="Kantor R.S."/>
            <person name="Colenbrander Nelson T."/>
            <person name="Marshall S."/>
            <person name="Bennett D."/>
            <person name="Apte S."/>
            <person name="Camacho D."/>
            <person name="Thomas B.C."/>
            <person name="Warren L.A."/>
            <person name="Banfield J.F."/>
        </authorList>
    </citation>
    <scope>NUCLEOTIDE SEQUENCE [LARGE SCALE GENOMIC DNA]</scope>
    <source>
        <strain evidence="3">21-59-9</strain>
    </source>
</reference>
<proteinExistence type="inferred from homology"/>
<evidence type="ECO:0000256" key="1">
    <source>
        <dbReference type="ARBA" id="ARBA00006315"/>
    </source>
</evidence>
<protein>
    <recommendedName>
        <fullName evidence="2">MEMO1 family protein B7Z70_13765</fullName>
    </recommendedName>
</protein>